<feature type="domain" description="Restriction endonuclease type IV Mrr" evidence="1">
    <location>
        <begin position="15"/>
        <end position="115"/>
    </location>
</feature>
<name>A0A4V2Z2E3_9BACT</name>
<evidence type="ECO:0000313" key="3">
    <source>
        <dbReference type="Proteomes" id="UP000294850"/>
    </source>
</evidence>
<organism evidence="2 3">
    <name type="scientific">Dyadobacter psychrotolerans</name>
    <dbReference type="NCBI Taxonomy" id="2541721"/>
    <lineage>
        <taxon>Bacteria</taxon>
        <taxon>Pseudomonadati</taxon>
        <taxon>Bacteroidota</taxon>
        <taxon>Cytophagia</taxon>
        <taxon>Cytophagales</taxon>
        <taxon>Spirosomataceae</taxon>
        <taxon>Dyadobacter</taxon>
    </lineage>
</organism>
<protein>
    <recommendedName>
        <fullName evidence="1">Restriction endonuclease type IV Mrr domain-containing protein</fullName>
    </recommendedName>
</protein>
<sequence>MKQPTRTINRLHFSDLDPLRFEDLCLNIVSRTDTFKEINHFGRKGADLGVDIFAIQNLEGKEKIWFIQCKRFIRIGKADITDIVDKVAMNVALPDKLLVIVACDVSRNLHQYLKDYSNEKGISEVEIWTASVLEAKLYKDYKDLLFVYFGVRVEKKTQDNATRIKYSLRMKKRVEKELIDHEYLKKNRTPDLLLFKPYAKFITHKVYIRSVDDTSYPDSDETPDGKISPWFRTFFYDTYHNGIEFWLNVAMSTPIIMDEHGFWEPLDHFDKRRNSPKYKTFYAIKVGRIPYHNIVEILREGDEYFSEPHLFCKFDIQEMPYEEIYYKTEGDTERKIPDWDLDKTLRTEFPGE</sequence>
<reference evidence="2 3" key="1">
    <citation type="submission" date="2019-03" db="EMBL/GenBank/DDBJ databases">
        <title>Dyadobacter AR-3-6 sp. nov., isolated from arctic soil.</title>
        <authorList>
            <person name="Chaudhary D.K."/>
        </authorList>
    </citation>
    <scope>NUCLEOTIDE SEQUENCE [LARGE SCALE GENOMIC DNA]</scope>
    <source>
        <strain evidence="2 3">AR-3-6</strain>
    </source>
</reference>
<dbReference type="Proteomes" id="UP000294850">
    <property type="component" value="Unassembled WGS sequence"/>
</dbReference>
<evidence type="ECO:0000259" key="1">
    <source>
        <dbReference type="Pfam" id="PF04471"/>
    </source>
</evidence>
<accession>A0A4V2Z2E3</accession>
<comment type="caution">
    <text evidence="2">The sequence shown here is derived from an EMBL/GenBank/DDBJ whole genome shotgun (WGS) entry which is preliminary data.</text>
</comment>
<dbReference type="GO" id="GO:0009307">
    <property type="term" value="P:DNA restriction-modification system"/>
    <property type="evidence" value="ECO:0007669"/>
    <property type="project" value="InterPro"/>
</dbReference>
<dbReference type="InterPro" id="IPR007560">
    <property type="entry name" value="Restrct_endonuc_IV_Mrr"/>
</dbReference>
<dbReference type="Pfam" id="PF04471">
    <property type="entry name" value="Mrr_cat"/>
    <property type="match status" value="1"/>
</dbReference>
<keyword evidence="3" id="KW-1185">Reference proteome</keyword>
<gene>
    <name evidence="2" type="ORF">E0F88_32425</name>
</gene>
<dbReference type="RefSeq" id="WP_131962780.1">
    <property type="nucleotide sequence ID" value="NZ_SMFL01000025.1"/>
</dbReference>
<proteinExistence type="predicted"/>
<dbReference type="GO" id="GO:0004519">
    <property type="term" value="F:endonuclease activity"/>
    <property type="evidence" value="ECO:0007669"/>
    <property type="project" value="InterPro"/>
</dbReference>
<dbReference type="EMBL" id="SMFL01000025">
    <property type="protein sequence ID" value="TDE08538.1"/>
    <property type="molecule type" value="Genomic_DNA"/>
</dbReference>
<dbReference type="GO" id="GO:0003677">
    <property type="term" value="F:DNA binding"/>
    <property type="evidence" value="ECO:0007669"/>
    <property type="project" value="InterPro"/>
</dbReference>
<dbReference type="AlphaFoldDB" id="A0A4V2Z2E3"/>
<dbReference type="OrthoDB" id="8440659at2"/>
<evidence type="ECO:0000313" key="2">
    <source>
        <dbReference type="EMBL" id="TDE08538.1"/>
    </source>
</evidence>